<sequence>MGEKRVAVPAGHIAKSLSFGTLADDLSSVTTLQSQPEDNQIVSRMSNLKLDRGQFISKTCANEKLDEILSRTHFLITVESLDEVKNIAKSAESYPVLAQFYYDGIDGAGAELSVVNHELVVIYCTDEETDLVSFDVIKDSDELLESEMSLMSTLQSYLEL</sequence>
<evidence type="ECO:0000313" key="1">
    <source>
        <dbReference type="EMBL" id="VYU48656.1"/>
    </source>
</evidence>
<dbReference type="RefSeq" id="WP_156561814.1">
    <property type="nucleotide sequence ID" value="NZ_CACRTV010000057.1"/>
</dbReference>
<dbReference type="EMBL" id="CACRTV010000057">
    <property type="protein sequence ID" value="VYU48656.1"/>
    <property type="molecule type" value="Genomic_DNA"/>
</dbReference>
<accession>A0A6N3F9P7</accession>
<reference evidence="1" key="1">
    <citation type="submission" date="2019-11" db="EMBL/GenBank/DDBJ databases">
        <authorList>
            <person name="Feng L."/>
        </authorList>
    </citation>
    <scope>NUCLEOTIDE SEQUENCE</scope>
    <source>
        <strain evidence="1">CParaputrificumLFYP93</strain>
    </source>
</reference>
<protein>
    <submittedName>
        <fullName evidence="1">Uncharacterized protein</fullName>
    </submittedName>
</protein>
<name>A0A6N3F9P7_9CLOT</name>
<organism evidence="1">
    <name type="scientific">Clostridium paraputrificum</name>
    <dbReference type="NCBI Taxonomy" id="29363"/>
    <lineage>
        <taxon>Bacteria</taxon>
        <taxon>Bacillati</taxon>
        <taxon>Bacillota</taxon>
        <taxon>Clostridia</taxon>
        <taxon>Eubacteriales</taxon>
        <taxon>Clostridiaceae</taxon>
        <taxon>Clostridium</taxon>
    </lineage>
</organism>
<gene>
    <name evidence="1" type="ORF">CPLFYP93_02450</name>
</gene>
<proteinExistence type="predicted"/>
<dbReference type="AlphaFoldDB" id="A0A6N3F9P7"/>